<name>A0A927F8L2_9BACT</name>
<dbReference type="Pfam" id="PF03023">
    <property type="entry name" value="MurJ"/>
    <property type="match status" value="1"/>
</dbReference>
<dbReference type="Proteomes" id="UP000622317">
    <property type="component" value="Unassembled WGS sequence"/>
</dbReference>
<feature type="transmembrane region" description="Helical" evidence="10">
    <location>
        <begin position="185"/>
        <end position="207"/>
    </location>
</feature>
<evidence type="ECO:0000256" key="6">
    <source>
        <dbReference type="ARBA" id="ARBA00022989"/>
    </source>
</evidence>
<evidence type="ECO:0000256" key="2">
    <source>
        <dbReference type="ARBA" id="ARBA00022475"/>
    </source>
</evidence>
<evidence type="ECO:0000313" key="13">
    <source>
        <dbReference type="Proteomes" id="UP000622317"/>
    </source>
</evidence>
<feature type="transmembrane region" description="Helical" evidence="10">
    <location>
        <begin position="156"/>
        <end position="179"/>
    </location>
</feature>
<feature type="transmembrane region" description="Helical" evidence="10">
    <location>
        <begin position="446"/>
        <end position="466"/>
    </location>
</feature>
<evidence type="ECO:0000256" key="11">
    <source>
        <dbReference type="PIRNR" id="PIRNR002869"/>
    </source>
</evidence>
<dbReference type="GO" id="GO:0071555">
    <property type="term" value="P:cell wall organization"/>
    <property type="evidence" value="ECO:0007669"/>
    <property type="project" value="UniProtKB-UniRule"/>
</dbReference>
<feature type="transmembrane region" description="Helical" evidence="10">
    <location>
        <begin position="272"/>
        <end position="295"/>
    </location>
</feature>
<keyword evidence="3 10" id="KW-0812">Transmembrane</keyword>
<evidence type="ECO:0000256" key="1">
    <source>
        <dbReference type="ARBA" id="ARBA00004651"/>
    </source>
</evidence>
<dbReference type="PRINTS" id="PR01806">
    <property type="entry name" value="VIRFACTRMVIN"/>
</dbReference>
<dbReference type="GO" id="GO:0005886">
    <property type="term" value="C:plasma membrane"/>
    <property type="evidence" value="ECO:0007669"/>
    <property type="project" value="UniProtKB-SubCell"/>
</dbReference>
<dbReference type="NCBIfam" id="TIGR01695">
    <property type="entry name" value="murJ_mviN"/>
    <property type="match status" value="1"/>
</dbReference>
<dbReference type="InterPro" id="IPR051050">
    <property type="entry name" value="Lipid_II_flippase_MurJ/MviN"/>
</dbReference>
<feature type="transmembrane region" description="Helical" evidence="10">
    <location>
        <begin position="379"/>
        <end position="399"/>
    </location>
</feature>
<keyword evidence="6 10" id="KW-1133">Transmembrane helix</keyword>
<keyword evidence="2 10" id="KW-1003">Cell membrane</keyword>
<dbReference type="InterPro" id="IPR004268">
    <property type="entry name" value="MurJ"/>
</dbReference>
<proteinExistence type="inferred from homology"/>
<organism evidence="12 13">
    <name type="scientific">Pelagicoccus enzymogenes</name>
    <dbReference type="NCBI Taxonomy" id="2773457"/>
    <lineage>
        <taxon>Bacteria</taxon>
        <taxon>Pseudomonadati</taxon>
        <taxon>Verrucomicrobiota</taxon>
        <taxon>Opitutia</taxon>
        <taxon>Puniceicoccales</taxon>
        <taxon>Pelagicoccaceae</taxon>
        <taxon>Pelagicoccus</taxon>
    </lineage>
</organism>
<evidence type="ECO:0000256" key="7">
    <source>
        <dbReference type="ARBA" id="ARBA00023136"/>
    </source>
</evidence>
<dbReference type="PANTHER" id="PTHR47019:SF1">
    <property type="entry name" value="LIPID II FLIPPASE MURJ"/>
    <property type="match status" value="1"/>
</dbReference>
<gene>
    <name evidence="10 12" type="primary">murJ</name>
    <name evidence="12" type="ORF">IEN85_07030</name>
</gene>
<dbReference type="AlphaFoldDB" id="A0A927F8L2"/>
<dbReference type="GO" id="GO:0015648">
    <property type="term" value="F:lipid-linked peptidoglycan transporter activity"/>
    <property type="evidence" value="ECO:0007669"/>
    <property type="project" value="UniProtKB-UniRule"/>
</dbReference>
<feature type="transmembrane region" description="Helical" evidence="10">
    <location>
        <begin position="129"/>
        <end position="149"/>
    </location>
</feature>
<keyword evidence="7 10" id="KW-0472">Membrane</keyword>
<comment type="function">
    <text evidence="8 10 11">Involved in peptidoglycan biosynthesis. Transports lipid-linked peptidoglycan precursors from the inner to the outer leaflet of the cytoplasmic membrane.</text>
</comment>
<dbReference type="RefSeq" id="WP_191616374.1">
    <property type="nucleotide sequence ID" value="NZ_JACYFG010000007.1"/>
</dbReference>
<reference evidence="12" key="1">
    <citation type="submission" date="2020-09" db="EMBL/GenBank/DDBJ databases">
        <title>Pelagicoccus enzymogenes sp. nov. with an EPS production, isolated from marine sediment.</title>
        <authorList>
            <person name="Feng X."/>
        </authorList>
    </citation>
    <scope>NUCLEOTIDE SEQUENCE</scope>
    <source>
        <strain evidence="12">NFK12</strain>
    </source>
</reference>
<comment type="similarity">
    <text evidence="9 10 11">Belongs to the MurJ/MviN family.</text>
</comment>
<dbReference type="GO" id="GO:0009252">
    <property type="term" value="P:peptidoglycan biosynthetic process"/>
    <property type="evidence" value="ECO:0007669"/>
    <property type="project" value="UniProtKB-UniRule"/>
</dbReference>
<feature type="transmembrane region" description="Helical" evidence="10">
    <location>
        <begin position="347"/>
        <end position="367"/>
    </location>
</feature>
<dbReference type="GO" id="GO:0008360">
    <property type="term" value="P:regulation of cell shape"/>
    <property type="evidence" value="ECO:0007669"/>
    <property type="project" value="UniProtKB-UniRule"/>
</dbReference>
<dbReference type="EMBL" id="JACYFG010000007">
    <property type="protein sequence ID" value="MBD5779241.1"/>
    <property type="molecule type" value="Genomic_DNA"/>
</dbReference>
<comment type="pathway">
    <text evidence="10">Cell wall biogenesis; peptidoglycan biosynthesis.</text>
</comment>
<keyword evidence="13" id="KW-1185">Reference proteome</keyword>
<comment type="subcellular location">
    <subcellularLocation>
        <location evidence="1 10">Cell membrane</location>
        <topology evidence="1 10">Multi-pass membrane protein</topology>
    </subcellularLocation>
</comment>
<feature type="transmembrane region" description="Helical" evidence="10">
    <location>
        <begin position="88"/>
        <end position="109"/>
    </location>
</feature>
<comment type="caution">
    <text evidence="10">Lacks conserved residue(s) required for the propagation of feature annotation.</text>
</comment>
<keyword evidence="5 10" id="KW-0573">Peptidoglycan synthesis</keyword>
<dbReference type="PIRSF" id="PIRSF002869">
    <property type="entry name" value="MviN"/>
    <property type="match status" value="1"/>
</dbReference>
<protein>
    <recommendedName>
        <fullName evidence="10">Probable lipid II flippase MurJ</fullName>
    </recommendedName>
</protein>
<evidence type="ECO:0000256" key="5">
    <source>
        <dbReference type="ARBA" id="ARBA00022984"/>
    </source>
</evidence>
<dbReference type="HAMAP" id="MF_02078">
    <property type="entry name" value="MurJ_MviN"/>
    <property type="match status" value="1"/>
</dbReference>
<keyword evidence="10 11" id="KW-0961">Cell wall biogenesis/degradation</keyword>
<keyword evidence="4 10" id="KW-0133">Cell shape</keyword>
<dbReference type="CDD" id="cd13123">
    <property type="entry name" value="MATE_MurJ_like"/>
    <property type="match status" value="1"/>
</dbReference>
<evidence type="ECO:0000256" key="8">
    <source>
        <dbReference type="ARBA" id="ARBA00060041"/>
    </source>
</evidence>
<dbReference type="GO" id="GO:0034204">
    <property type="term" value="P:lipid translocation"/>
    <property type="evidence" value="ECO:0007669"/>
    <property type="project" value="TreeGrafter"/>
</dbReference>
<accession>A0A927F8L2</accession>
<evidence type="ECO:0000256" key="10">
    <source>
        <dbReference type="HAMAP-Rule" id="MF_02078"/>
    </source>
</evidence>
<evidence type="ECO:0000313" key="12">
    <source>
        <dbReference type="EMBL" id="MBD5779241.1"/>
    </source>
</evidence>
<feature type="transmembrane region" description="Helical" evidence="10">
    <location>
        <begin position="472"/>
        <end position="493"/>
    </location>
</feature>
<sequence length="506" mass="53764">MAALAKRIGLVSAFTMLSRVVGLLRDMTTSYMLGASVWNSAFITAFTLPNLFRRLLGEGALTAALMPNLSEELEERGRAAVHDLVNKTLSWLVLVCLAITFVVLGGLELLLRSDVSEKWGLAAKLGQIVFPYILLICVAAILSAALNLFSRFGIPALTAVWLNTSIVLSLGIAGWYLGGDLETKTYWLCGGAMVGGSLQMLVPAFALMKEGWRPTFDLGISPRVKEVAILTIPGIFGAAVFQINIMVSRGLAFSVSDSAAALLYYANRLVELPVGVFAIAISTVVFPSLTAAVAGKRMGDFSQTYRRGILLCLLMAVPSAVGLCALAPDIVGLLFERGLFSENDTGATVPLVWVFAVGMPFYSFVSVETRAFYSLKDTKTPVVAAGVAFGVNVVLSLLLMGPYGAVGLAVATNFAAIVQTVMLHMQLGRKNLDTSLKSLAGDVARIAMAAALMGFIVVAVSGWLSTRCEDGLVGNLIMVMAPILAGISVYFLGLQLMGAKLKRLLN</sequence>
<comment type="caution">
    <text evidence="12">The sequence shown here is derived from an EMBL/GenBank/DDBJ whole genome shotgun (WGS) entry which is preliminary data.</text>
</comment>
<keyword evidence="10 11" id="KW-0813">Transport</keyword>
<evidence type="ECO:0000256" key="4">
    <source>
        <dbReference type="ARBA" id="ARBA00022960"/>
    </source>
</evidence>
<feature type="transmembrane region" description="Helical" evidence="10">
    <location>
        <begin position="307"/>
        <end position="335"/>
    </location>
</feature>
<evidence type="ECO:0000256" key="9">
    <source>
        <dbReference type="ARBA" id="ARBA00061532"/>
    </source>
</evidence>
<feature type="transmembrane region" description="Helical" evidence="10">
    <location>
        <begin position="227"/>
        <end position="252"/>
    </location>
</feature>
<dbReference type="PANTHER" id="PTHR47019">
    <property type="entry name" value="LIPID II FLIPPASE MURJ"/>
    <property type="match status" value="1"/>
</dbReference>
<evidence type="ECO:0000256" key="3">
    <source>
        <dbReference type="ARBA" id="ARBA00022692"/>
    </source>
</evidence>